<dbReference type="InterPro" id="IPR049704">
    <property type="entry name" value="Aminotrans_3_PPA_site"/>
</dbReference>
<evidence type="ECO:0000313" key="11">
    <source>
        <dbReference type="Proteomes" id="UP000530660"/>
    </source>
</evidence>
<dbReference type="FunFam" id="3.90.1150.10:FF:000152">
    <property type="entry name" value="Ornithine aminotransferase"/>
    <property type="match status" value="1"/>
</dbReference>
<name>A0A7J7IFT2_9RHOD</name>
<dbReference type="PIRSF" id="PIRSF000521">
    <property type="entry name" value="Transaminase_4ab_Lys_Orn"/>
    <property type="match status" value="1"/>
</dbReference>
<dbReference type="FunFam" id="3.40.640.10:FF:000011">
    <property type="entry name" value="Ornithine aminotransferase"/>
    <property type="match status" value="1"/>
</dbReference>
<dbReference type="InterPro" id="IPR015421">
    <property type="entry name" value="PyrdxlP-dep_Trfase_major"/>
</dbReference>
<dbReference type="GO" id="GO:0004587">
    <property type="term" value="F:ornithine aminotransferase activity"/>
    <property type="evidence" value="ECO:0007669"/>
    <property type="project" value="UniProtKB-EC"/>
</dbReference>
<dbReference type="CDD" id="cd00610">
    <property type="entry name" value="OAT_like"/>
    <property type="match status" value="1"/>
</dbReference>
<dbReference type="NCBIfam" id="TIGR01885">
    <property type="entry name" value="Orn_aminotrans"/>
    <property type="match status" value="1"/>
</dbReference>
<organism evidence="10 11">
    <name type="scientific">Cyanidiococcus yangmingshanensis</name>
    <dbReference type="NCBI Taxonomy" id="2690220"/>
    <lineage>
        <taxon>Eukaryota</taxon>
        <taxon>Rhodophyta</taxon>
        <taxon>Bangiophyceae</taxon>
        <taxon>Cyanidiales</taxon>
        <taxon>Cyanidiaceae</taxon>
        <taxon>Cyanidiococcus</taxon>
    </lineage>
</organism>
<protein>
    <recommendedName>
        <fullName evidence="4 9">Ornithine aminotransferase</fullName>
        <ecNumber evidence="4 9">2.6.1.13</ecNumber>
    </recommendedName>
</protein>
<dbReference type="GO" id="GO:0005737">
    <property type="term" value="C:cytoplasm"/>
    <property type="evidence" value="ECO:0007669"/>
    <property type="project" value="TreeGrafter"/>
</dbReference>
<keyword evidence="11" id="KW-1185">Reference proteome</keyword>
<dbReference type="EC" id="2.6.1.13" evidence="4 9"/>
<dbReference type="PANTHER" id="PTHR11986:SF18">
    <property type="entry name" value="ORNITHINE AMINOTRANSFERASE, MITOCHONDRIAL"/>
    <property type="match status" value="1"/>
</dbReference>
<dbReference type="GO" id="GO:0019544">
    <property type="term" value="P:L-arginine catabolic process to L-glutamate"/>
    <property type="evidence" value="ECO:0007669"/>
    <property type="project" value="TreeGrafter"/>
</dbReference>
<evidence type="ECO:0000256" key="1">
    <source>
        <dbReference type="ARBA" id="ARBA00001933"/>
    </source>
</evidence>
<evidence type="ECO:0000256" key="9">
    <source>
        <dbReference type="RuleBase" id="RU365036"/>
    </source>
</evidence>
<keyword evidence="5 9" id="KW-0032">Aminotransferase</keyword>
<proteinExistence type="inferred from homology"/>
<evidence type="ECO:0000313" key="10">
    <source>
        <dbReference type="EMBL" id="KAF6001367.1"/>
    </source>
</evidence>
<gene>
    <name evidence="10" type="ORF">F1559_003893</name>
</gene>
<comment type="cofactor">
    <cofactor evidence="1 9">
        <name>pyridoxal 5'-phosphate</name>
        <dbReference type="ChEBI" id="CHEBI:597326"/>
    </cofactor>
</comment>
<accession>A0A7J7IFT2</accession>
<dbReference type="UniPathway" id="UPA00098">
    <property type="reaction ID" value="UER00358"/>
</dbReference>
<evidence type="ECO:0000256" key="2">
    <source>
        <dbReference type="ARBA" id="ARBA00004998"/>
    </source>
</evidence>
<comment type="caution">
    <text evidence="10">The sequence shown here is derived from an EMBL/GenBank/DDBJ whole genome shotgun (WGS) entry which is preliminary data.</text>
</comment>
<evidence type="ECO:0000256" key="4">
    <source>
        <dbReference type="ARBA" id="ARBA00012924"/>
    </source>
</evidence>
<dbReference type="GO" id="GO:0055129">
    <property type="term" value="P:L-proline biosynthetic process"/>
    <property type="evidence" value="ECO:0007669"/>
    <property type="project" value="UniProtKB-UniPathway"/>
</dbReference>
<dbReference type="GO" id="GO:0042802">
    <property type="term" value="F:identical protein binding"/>
    <property type="evidence" value="ECO:0007669"/>
    <property type="project" value="TreeGrafter"/>
</dbReference>
<keyword evidence="7 8" id="KW-0663">Pyridoxal phosphate</keyword>
<dbReference type="GO" id="GO:0030170">
    <property type="term" value="F:pyridoxal phosphate binding"/>
    <property type="evidence" value="ECO:0007669"/>
    <property type="project" value="InterPro"/>
</dbReference>
<evidence type="ECO:0000256" key="8">
    <source>
        <dbReference type="RuleBase" id="RU003560"/>
    </source>
</evidence>
<dbReference type="InterPro" id="IPR005814">
    <property type="entry name" value="Aminotrans_3"/>
</dbReference>
<evidence type="ECO:0000256" key="3">
    <source>
        <dbReference type="ARBA" id="ARBA00008954"/>
    </source>
</evidence>
<evidence type="ECO:0000256" key="7">
    <source>
        <dbReference type="ARBA" id="ARBA00022898"/>
    </source>
</evidence>
<reference evidence="10 11" key="1">
    <citation type="journal article" date="2020" name="J. Phycol.">
        <title>Comparative genome analysis reveals Cyanidiococcus gen. nov., a new extremophilic red algal genus sister to Cyanidioschyzon (Cyanidioschyzonaceae, Rhodophyta).</title>
        <authorList>
            <person name="Liu S.-L."/>
            <person name="Chiang Y.-R."/>
            <person name="Yoon H.S."/>
            <person name="Fu H.-Y."/>
        </authorList>
    </citation>
    <scope>NUCLEOTIDE SEQUENCE [LARGE SCALE GENOMIC DNA]</scope>
    <source>
        <strain evidence="10 11">THAL066</strain>
    </source>
</reference>
<dbReference type="Gene3D" id="3.40.640.10">
    <property type="entry name" value="Type I PLP-dependent aspartate aminotransferase-like (Major domain)"/>
    <property type="match status" value="1"/>
</dbReference>
<dbReference type="Proteomes" id="UP000530660">
    <property type="component" value="Unassembled WGS sequence"/>
</dbReference>
<dbReference type="SUPFAM" id="SSF53383">
    <property type="entry name" value="PLP-dependent transferases"/>
    <property type="match status" value="1"/>
</dbReference>
<dbReference type="PROSITE" id="PS00600">
    <property type="entry name" value="AA_TRANSFER_CLASS_3"/>
    <property type="match status" value="1"/>
</dbReference>
<dbReference type="InterPro" id="IPR015422">
    <property type="entry name" value="PyrdxlP-dep_Trfase_small"/>
</dbReference>
<comment type="catalytic activity">
    <reaction evidence="9">
        <text>a 2-oxocarboxylate + L-ornithine = L-glutamate 5-semialdehyde + an L-alpha-amino acid</text>
        <dbReference type="Rhea" id="RHEA:13877"/>
        <dbReference type="ChEBI" id="CHEBI:35179"/>
        <dbReference type="ChEBI" id="CHEBI:46911"/>
        <dbReference type="ChEBI" id="CHEBI:58066"/>
        <dbReference type="ChEBI" id="CHEBI:59869"/>
        <dbReference type="EC" id="2.6.1.13"/>
    </reaction>
</comment>
<evidence type="ECO:0000256" key="6">
    <source>
        <dbReference type="ARBA" id="ARBA00022679"/>
    </source>
</evidence>
<dbReference type="InterPro" id="IPR010164">
    <property type="entry name" value="Orn_aminotrans"/>
</dbReference>
<comment type="similarity">
    <text evidence="3 8">Belongs to the class-III pyridoxal-phosphate-dependent aminotransferase family.</text>
</comment>
<sequence>MQLAVAVQRAPVHRLRQAPQRGLILSRWCSGSLRWFGGPPCAEKSAERPRSVAAQRLLDLEARYGATNYAPLPVVIARGKGARVWDVDGKSYLDCLAAYSALNQGHCHPRLVATLVEQAGVLTLTSRAFYNNVLGEFERFICEYFDYERVLPMNTGVEAGETAVKLARRWAYDVKGIPRYEAKVVFAENNFWGRTLAAVSSSTDPDSRGGYGPFMPGFDLVPYDDPDALERVLAADPKIAAFMVEPIQGEAGVIVPRDGYMRRVRELCDRYGVLLIADEVQTGLGRTGKLLCCDHDNIRPDILVLGKALSGGMYPVSAVLASSEIMLTIKPGQHGSTYGGNPLGCRVAMTALEILHEEGLIDRAARLGDLFLRGLRKIQRESGGLITNVRGRGLLCAMTIAENWRPGLNATKLCMRLMENGMLCKPTHGDRIRFAPPLVIQDAELNECLEILQTTVKSL</sequence>
<dbReference type="InterPro" id="IPR050103">
    <property type="entry name" value="Class-III_PLP-dep_AT"/>
</dbReference>
<keyword evidence="6 9" id="KW-0808">Transferase</keyword>
<dbReference type="InterPro" id="IPR015424">
    <property type="entry name" value="PyrdxlP-dep_Trfase"/>
</dbReference>
<dbReference type="Gene3D" id="3.90.1150.10">
    <property type="entry name" value="Aspartate Aminotransferase, domain 1"/>
    <property type="match status" value="1"/>
</dbReference>
<dbReference type="Pfam" id="PF00202">
    <property type="entry name" value="Aminotran_3"/>
    <property type="match status" value="1"/>
</dbReference>
<dbReference type="GO" id="GO:0010121">
    <property type="term" value="P:L-arginine catabolic process to proline via ornithine"/>
    <property type="evidence" value="ECO:0007669"/>
    <property type="project" value="TreeGrafter"/>
</dbReference>
<dbReference type="AlphaFoldDB" id="A0A7J7IFT2"/>
<dbReference type="EMBL" id="VWRR01000015">
    <property type="protein sequence ID" value="KAF6001367.1"/>
    <property type="molecule type" value="Genomic_DNA"/>
</dbReference>
<comment type="pathway">
    <text evidence="2 9">Amino-acid biosynthesis; L-proline biosynthesis; L-glutamate 5-semialdehyde from L-ornithine: step 1/1.</text>
</comment>
<evidence type="ECO:0000256" key="5">
    <source>
        <dbReference type="ARBA" id="ARBA00022576"/>
    </source>
</evidence>
<dbReference type="PANTHER" id="PTHR11986">
    <property type="entry name" value="AMINOTRANSFERASE CLASS III"/>
    <property type="match status" value="1"/>
</dbReference>
<dbReference type="OrthoDB" id="425114at2759"/>